<name>A0AAV4VW37_CAEEX</name>
<dbReference type="AlphaFoldDB" id="A0AAV4VW37"/>
<keyword evidence="2" id="KW-1185">Reference proteome</keyword>
<accession>A0AAV4VW37</accession>
<proteinExistence type="predicted"/>
<evidence type="ECO:0000313" key="2">
    <source>
        <dbReference type="Proteomes" id="UP001054945"/>
    </source>
</evidence>
<protein>
    <submittedName>
        <fullName evidence="1">Uncharacterized protein</fullName>
    </submittedName>
</protein>
<dbReference type="EMBL" id="BPLR01015245">
    <property type="protein sequence ID" value="GIY74662.1"/>
    <property type="molecule type" value="Genomic_DNA"/>
</dbReference>
<organism evidence="1 2">
    <name type="scientific">Caerostris extrusa</name>
    <name type="common">Bark spider</name>
    <name type="synonym">Caerostris bankana</name>
    <dbReference type="NCBI Taxonomy" id="172846"/>
    <lineage>
        <taxon>Eukaryota</taxon>
        <taxon>Metazoa</taxon>
        <taxon>Ecdysozoa</taxon>
        <taxon>Arthropoda</taxon>
        <taxon>Chelicerata</taxon>
        <taxon>Arachnida</taxon>
        <taxon>Araneae</taxon>
        <taxon>Araneomorphae</taxon>
        <taxon>Entelegynae</taxon>
        <taxon>Araneoidea</taxon>
        <taxon>Araneidae</taxon>
        <taxon>Caerostris</taxon>
    </lineage>
</organism>
<sequence>MIGYTTWQTSLLNFKENVTFPAEPCPDFECVISSEETGIDTPETGKHLCLLSGIG</sequence>
<comment type="caution">
    <text evidence="1">The sequence shown here is derived from an EMBL/GenBank/DDBJ whole genome shotgun (WGS) entry which is preliminary data.</text>
</comment>
<feature type="non-terminal residue" evidence="1">
    <location>
        <position position="55"/>
    </location>
</feature>
<evidence type="ECO:0000313" key="1">
    <source>
        <dbReference type="EMBL" id="GIY74662.1"/>
    </source>
</evidence>
<gene>
    <name evidence="1" type="ORF">CEXT_731041</name>
</gene>
<reference evidence="1 2" key="1">
    <citation type="submission" date="2021-06" db="EMBL/GenBank/DDBJ databases">
        <title>Caerostris extrusa draft genome.</title>
        <authorList>
            <person name="Kono N."/>
            <person name="Arakawa K."/>
        </authorList>
    </citation>
    <scope>NUCLEOTIDE SEQUENCE [LARGE SCALE GENOMIC DNA]</scope>
</reference>
<dbReference type="Proteomes" id="UP001054945">
    <property type="component" value="Unassembled WGS sequence"/>
</dbReference>